<evidence type="ECO:0000259" key="4">
    <source>
        <dbReference type="Pfam" id="PF01627"/>
    </source>
</evidence>
<comment type="function">
    <text evidence="3">Functions as a two-component phosphorelay mediators between cytokinin sensor histidine kinases and response regulators (B-type ARRs). Plays an important role in propagating cytokinin signal transduction.</text>
</comment>
<evidence type="ECO:0000313" key="5">
    <source>
        <dbReference type="EMBL" id="KAL3752353.1"/>
    </source>
</evidence>
<dbReference type="GO" id="GO:0000160">
    <property type="term" value="P:phosphorelay signal transduction system"/>
    <property type="evidence" value="ECO:0007669"/>
    <property type="project" value="UniProtKB-UniRule"/>
</dbReference>
<dbReference type="GO" id="GO:0009927">
    <property type="term" value="F:histidine phosphotransfer kinase activity"/>
    <property type="evidence" value="ECO:0007669"/>
    <property type="project" value="UniProtKB-UniRule"/>
</dbReference>
<dbReference type="GO" id="GO:0009736">
    <property type="term" value="P:cytokinin-activated signaling pathway"/>
    <property type="evidence" value="ECO:0007669"/>
    <property type="project" value="UniProtKB-KW"/>
</dbReference>
<dbReference type="PANTHER" id="PTHR28242:SF7">
    <property type="entry name" value="HISTIDINE-CONTAINING PHOSPHOTRANSFER PROTEIN"/>
    <property type="match status" value="1"/>
</dbReference>
<dbReference type="AlphaFoldDB" id="A0ABD3LLL7"/>
<dbReference type="InterPro" id="IPR036641">
    <property type="entry name" value="HPT_dom_sf"/>
</dbReference>
<keyword evidence="1 3" id="KW-0932">Cytokinin signaling pathway</keyword>
<dbReference type="InterPro" id="IPR008207">
    <property type="entry name" value="Sig_transdc_His_kin_Hpt_dom"/>
</dbReference>
<reference evidence="5 6" key="1">
    <citation type="submission" date="2024-11" db="EMBL/GenBank/DDBJ databases">
        <title>Chromosome-level genome assembly of Eucalyptus globulus Labill. provides insights into its genome evolution.</title>
        <authorList>
            <person name="Li X."/>
        </authorList>
    </citation>
    <scope>NUCLEOTIDE SEQUENCE [LARGE SCALE GENOMIC DNA]</scope>
    <source>
        <strain evidence="5">CL2024</strain>
        <tissue evidence="5">Fresh tender leaves</tissue>
    </source>
</reference>
<dbReference type="GO" id="GO:0043424">
    <property type="term" value="F:protein histidine kinase binding"/>
    <property type="evidence" value="ECO:0007669"/>
    <property type="project" value="UniProtKB-UniRule"/>
</dbReference>
<dbReference type="Pfam" id="PF01627">
    <property type="entry name" value="Hpt"/>
    <property type="match status" value="1"/>
</dbReference>
<dbReference type="Proteomes" id="UP001634007">
    <property type="component" value="Unassembled WGS sequence"/>
</dbReference>
<comment type="subcellular location">
    <subcellularLocation>
        <location evidence="3">Cytoplasm</location>
        <location evidence="3">Cytosol</location>
    </subcellularLocation>
    <subcellularLocation>
        <location evidence="3">Nucleus</location>
    </subcellularLocation>
</comment>
<name>A0ABD3LLL7_EUCGL</name>
<dbReference type="Gene3D" id="1.20.120.160">
    <property type="entry name" value="HPT domain"/>
    <property type="match status" value="1"/>
</dbReference>
<evidence type="ECO:0000256" key="2">
    <source>
        <dbReference type="ARBA" id="ARBA00023012"/>
    </source>
</evidence>
<dbReference type="SUPFAM" id="SSF47226">
    <property type="entry name" value="Histidine-containing phosphotransfer domain, HPT domain"/>
    <property type="match status" value="1"/>
</dbReference>
<evidence type="ECO:0000256" key="3">
    <source>
        <dbReference type="RuleBase" id="RU369004"/>
    </source>
</evidence>
<gene>
    <name evidence="5" type="ORF">ACJRO7_013066</name>
</gene>
<accession>A0ABD3LLL7</accession>
<keyword evidence="2 3" id="KW-0902">Two-component regulatory system</keyword>
<sequence>MALPILTGLLQEYVQSLLDEGIVNDQFASVQTLKSADEPGAIIRLITSYFADVEAVLSELTRFIDSPEADFDQLAAQANTIKEKSLCIGAAHMKLACDNLIRACEEQQRRKFSQALNWIKAEFAQTQDKLDAVVQVKMLMPVGSIGNADGKEDSQT</sequence>
<comment type="caution">
    <text evidence="5">The sequence shown here is derived from an EMBL/GenBank/DDBJ whole genome shotgun (WGS) entry which is preliminary data.</text>
</comment>
<proteinExistence type="predicted"/>
<feature type="domain" description="HPt" evidence="4">
    <location>
        <begin position="45"/>
        <end position="127"/>
    </location>
</feature>
<keyword evidence="6" id="KW-1185">Reference proteome</keyword>
<dbReference type="PANTHER" id="PTHR28242">
    <property type="entry name" value="PHOSPHORELAY INTERMEDIATE PROTEIN YPD1"/>
    <property type="match status" value="1"/>
</dbReference>
<protein>
    <recommendedName>
        <fullName evidence="3">Histidine-containing phosphotransfer protein</fullName>
    </recommendedName>
</protein>
<dbReference type="InterPro" id="IPR045871">
    <property type="entry name" value="AHP1-5/YPD1"/>
</dbReference>
<organism evidence="5 6">
    <name type="scientific">Eucalyptus globulus</name>
    <name type="common">Tasmanian blue gum</name>
    <dbReference type="NCBI Taxonomy" id="34317"/>
    <lineage>
        <taxon>Eukaryota</taxon>
        <taxon>Viridiplantae</taxon>
        <taxon>Streptophyta</taxon>
        <taxon>Embryophyta</taxon>
        <taxon>Tracheophyta</taxon>
        <taxon>Spermatophyta</taxon>
        <taxon>Magnoliopsida</taxon>
        <taxon>eudicotyledons</taxon>
        <taxon>Gunneridae</taxon>
        <taxon>Pentapetalae</taxon>
        <taxon>rosids</taxon>
        <taxon>malvids</taxon>
        <taxon>Myrtales</taxon>
        <taxon>Myrtaceae</taxon>
        <taxon>Myrtoideae</taxon>
        <taxon>Eucalypteae</taxon>
        <taxon>Eucalyptus</taxon>
    </lineage>
</organism>
<dbReference type="EMBL" id="JBJKBG010000002">
    <property type="protein sequence ID" value="KAL3752353.1"/>
    <property type="molecule type" value="Genomic_DNA"/>
</dbReference>
<comment type="domain">
    <text evidence="3">Histidine-containing phosphotransfer domain (HPt) contains an active histidine that mediates the phosphotransfer.</text>
</comment>
<evidence type="ECO:0000313" key="6">
    <source>
        <dbReference type="Proteomes" id="UP001634007"/>
    </source>
</evidence>
<dbReference type="GO" id="GO:0005634">
    <property type="term" value="C:nucleus"/>
    <property type="evidence" value="ECO:0007669"/>
    <property type="project" value="UniProtKB-SubCell"/>
</dbReference>
<dbReference type="GO" id="GO:0005829">
    <property type="term" value="C:cytosol"/>
    <property type="evidence" value="ECO:0007669"/>
    <property type="project" value="UniProtKB-SubCell"/>
</dbReference>
<evidence type="ECO:0000256" key="1">
    <source>
        <dbReference type="ARBA" id="ARBA00022864"/>
    </source>
</evidence>